<comment type="similarity">
    <text evidence="3 11">Belongs to the NadD family.</text>
</comment>
<dbReference type="UniPathway" id="UPA00253">
    <property type="reaction ID" value="UER00332"/>
</dbReference>
<sequence length="217" mass="24610">MILENPTEKAIGILGGTFDPIHHGHLRLAIELYERLDLAEVRLIPAAYPPHRSFPFANAQLRLQMLQAAIIGTPGLVVDDRELHRLGPSYMVDTLSSLREEYPYRSLCLILGMDAFSNLPQWYQWQRLITLAHLLVVHRLGTQIPAFSTMQDFLSEHQTNCSDTLKKQLTGCIWIEEIPVLNISSTQIRHLIAAGKNPRYLLPAAVLNIINTHQLYS</sequence>
<dbReference type="InterPro" id="IPR014729">
    <property type="entry name" value="Rossmann-like_a/b/a_fold"/>
</dbReference>
<evidence type="ECO:0000256" key="7">
    <source>
        <dbReference type="ARBA" id="ARBA00022741"/>
    </source>
</evidence>
<keyword evidence="5 11" id="KW-0808">Transferase</keyword>
<dbReference type="NCBIfam" id="TIGR00482">
    <property type="entry name" value="nicotinate (nicotinamide) nucleotide adenylyltransferase"/>
    <property type="match status" value="1"/>
</dbReference>
<dbReference type="HAMAP" id="MF_00244">
    <property type="entry name" value="NaMN_adenylyltr"/>
    <property type="match status" value="1"/>
</dbReference>
<dbReference type="NCBIfam" id="TIGR00125">
    <property type="entry name" value="cyt_tran_rel"/>
    <property type="match status" value="1"/>
</dbReference>
<keyword evidence="6 11" id="KW-0548">Nucleotidyltransferase</keyword>
<evidence type="ECO:0000256" key="8">
    <source>
        <dbReference type="ARBA" id="ARBA00022840"/>
    </source>
</evidence>
<organism evidence="13 14">
    <name type="scientific">Thioploca ingrica</name>
    <dbReference type="NCBI Taxonomy" id="40754"/>
    <lineage>
        <taxon>Bacteria</taxon>
        <taxon>Pseudomonadati</taxon>
        <taxon>Pseudomonadota</taxon>
        <taxon>Gammaproteobacteria</taxon>
        <taxon>Thiotrichales</taxon>
        <taxon>Thiotrichaceae</taxon>
        <taxon>Thioploca</taxon>
    </lineage>
</organism>
<keyword evidence="14" id="KW-1185">Reference proteome</keyword>
<evidence type="ECO:0000256" key="1">
    <source>
        <dbReference type="ARBA" id="ARBA00002324"/>
    </source>
</evidence>
<dbReference type="Gene3D" id="3.40.50.620">
    <property type="entry name" value="HUPs"/>
    <property type="match status" value="1"/>
</dbReference>
<dbReference type="GO" id="GO:0009435">
    <property type="term" value="P:NAD+ biosynthetic process"/>
    <property type="evidence" value="ECO:0007669"/>
    <property type="project" value="UniProtKB-UniRule"/>
</dbReference>
<evidence type="ECO:0000256" key="11">
    <source>
        <dbReference type="HAMAP-Rule" id="MF_00244"/>
    </source>
</evidence>
<dbReference type="CDD" id="cd02165">
    <property type="entry name" value="NMNAT"/>
    <property type="match status" value="1"/>
</dbReference>
<evidence type="ECO:0000256" key="2">
    <source>
        <dbReference type="ARBA" id="ARBA00005019"/>
    </source>
</evidence>
<reference evidence="13 14" key="1">
    <citation type="journal article" date="2014" name="ISME J.">
        <title>Ecophysiology of Thioploca ingrica as revealed by the complete genome sequence supplemented with proteomic evidence.</title>
        <authorList>
            <person name="Kojima H."/>
            <person name="Ogura Y."/>
            <person name="Yamamoto N."/>
            <person name="Togashi T."/>
            <person name="Mori H."/>
            <person name="Watanabe T."/>
            <person name="Nemoto F."/>
            <person name="Kurokawa K."/>
            <person name="Hayashi T."/>
            <person name="Fukui M."/>
        </authorList>
    </citation>
    <scope>NUCLEOTIDE SEQUENCE [LARGE SCALE GENOMIC DNA]</scope>
</reference>
<keyword evidence="4 11" id="KW-0662">Pyridine nucleotide biosynthesis</keyword>
<dbReference type="PANTHER" id="PTHR39321">
    <property type="entry name" value="NICOTINATE-NUCLEOTIDE ADENYLYLTRANSFERASE-RELATED"/>
    <property type="match status" value="1"/>
</dbReference>
<dbReference type="PANTHER" id="PTHR39321:SF3">
    <property type="entry name" value="PHOSPHOPANTETHEINE ADENYLYLTRANSFERASE"/>
    <property type="match status" value="1"/>
</dbReference>
<dbReference type="SUPFAM" id="SSF52374">
    <property type="entry name" value="Nucleotidylyl transferase"/>
    <property type="match status" value="1"/>
</dbReference>
<proteinExistence type="inferred from homology"/>
<name>A0A090AIH0_9GAMM</name>
<dbReference type="AlphaFoldDB" id="A0A090AIH0"/>
<evidence type="ECO:0000256" key="4">
    <source>
        <dbReference type="ARBA" id="ARBA00022642"/>
    </source>
</evidence>
<dbReference type="InterPro" id="IPR005248">
    <property type="entry name" value="NadD/NMNAT"/>
</dbReference>
<keyword evidence="9 11" id="KW-0520">NAD</keyword>
<evidence type="ECO:0000256" key="9">
    <source>
        <dbReference type="ARBA" id="ARBA00023027"/>
    </source>
</evidence>
<evidence type="ECO:0000256" key="3">
    <source>
        <dbReference type="ARBA" id="ARBA00009014"/>
    </source>
</evidence>
<keyword evidence="8 11" id="KW-0067">ATP-binding</keyword>
<comment type="pathway">
    <text evidence="2 11">Cofactor biosynthesis; NAD(+) biosynthesis; deamido-NAD(+) from nicotinate D-ribonucleotide: step 1/1.</text>
</comment>
<dbReference type="EMBL" id="AP014633">
    <property type="protein sequence ID" value="BAP58203.1"/>
    <property type="molecule type" value="Genomic_DNA"/>
</dbReference>
<evidence type="ECO:0000313" key="14">
    <source>
        <dbReference type="Proteomes" id="UP000031623"/>
    </source>
</evidence>
<evidence type="ECO:0000259" key="12">
    <source>
        <dbReference type="Pfam" id="PF01467"/>
    </source>
</evidence>
<protein>
    <recommendedName>
        <fullName evidence="11">Probable nicotinate-nucleotide adenylyltransferase</fullName>
        <ecNumber evidence="11">2.7.7.18</ecNumber>
    </recommendedName>
    <alternativeName>
        <fullName evidence="11">Deamido-NAD(+) diphosphorylase</fullName>
    </alternativeName>
    <alternativeName>
        <fullName evidence="11">Deamido-NAD(+) pyrophosphorylase</fullName>
    </alternativeName>
    <alternativeName>
        <fullName evidence="11">Nicotinate mononucleotide adenylyltransferase</fullName>
        <shortName evidence="11">NaMN adenylyltransferase</shortName>
    </alternativeName>
</protein>
<dbReference type="NCBIfam" id="NF000840">
    <property type="entry name" value="PRK00071.1-3"/>
    <property type="match status" value="1"/>
</dbReference>
<dbReference type="GO" id="GO:0005524">
    <property type="term" value="F:ATP binding"/>
    <property type="evidence" value="ECO:0007669"/>
    <property type="project" value="UniProtKB-KW"/>
</dbReference>
<dbReference type="EC" id="2.7.7.18" evidence="11"/>
<dbReference type="Pfam" id="PF01467">
    <property type="entry name" value="CTP_transf_like"/>
    <property type="match status" value="1"/>
</dbReference>
<evidence type="ECO:0000256" key="6">
    <source>
        <dbReference type="ARBA" id="ARBA00022695"/>
    </source>
</evidence>
<dbReference type="InterPro" id="IPR004821">
    <property type="entry name" value="Cyt_trans-like"/>
</dbReference>
<dbReference type="NCBIfam" id="NF000839">
    <property type="entry name" value="PRK00071.1-1"/>
    <property type="match status" value="1"/>
</dbReference>
<dbReference type="STRING" id="40754.THII_3906"/>
<dbReference type="KEGG" id="tig:THII_3906"/>
<gene>
    <name evidence="11" type="primary">nadD</name>
    <name evidence="13" type="ORF">THII_3906</name>
</gene>
<comment type="catalytic activity">
    <reaction evidence="10 11">
        <text>nicotinate beta-D-ribonucleotide + ATP + H(+) = deamido-NAD(+) + diphosphate</text>
        <dbReference type="Rhea" id="RHEA:22860"/>
        <dbReference type="ChEBI" id="CHEBI:15378"/>
        <dbReference type="ChEBI" id="CHEBI:30616"/>
        <dbReference type="ChEBI" id="CHEBI:33019"/>
        <dbReference type="ChEBI" id="CHEBI:57502"/>
        <dbReference type="ChEBI" id="CHEBI:58437"/>
        <dbReference type="EC" id="2.7.7.18"/>
    </reaction>
</comment>
<keyword evidence="7 11" id="KW-0547">Nucleotide-binding</keyword>
<accession>A0A090AIH0</accession>
<evidence type="ECO:0000256" key="5">
    <source>
        <dbReference type="ARBA" id="ARBA00022679"/>
    </source>
</evidence>
<evidence type="ECO:0000313" key="13">
    <source>
        <dbReference type="EMBL" id="BAP58203.1"/>
    </source>
</evidence>
<evidence type="ECO:0000256" key="10">
    <source>
        <dbReference type="ARBA" id="ARBA00048721"/>
    </source>
</evidence>
<dbReference type="HOGENOM" id="CLU_069765_0_0_6"/>
<dbReference type="GO" id="GO:0004515">
    <property type="term" value="F:nicotinate-nucleotide adenylyltransferase activity"/>
    <property type="evidence" value="ECO:0007669"/>
    <property type="project" value="UniProtKB-UniRule"/>
</dbReference>
<feature type="domain" description="Cytidyltransferase-like" evidence="12">
    <location>
        <begin position="13"/>
        <end position="190"/>
    </location>
</feature>
<dbReference type="Proteomes" id="UP000031623">
    <property type="component" value="Chromosome"/>
</dbReference>
<dbReference type="OrthoDB" id="5295945at2"/>
<comment type="function">
    <text evidence="1 11">Catalyzes the reversible adenylation of nicotinate mononucleotide (NaMN) to nicotinic acid adenine dinucleotide (NaAD).</text>
</comment>